<sequence>MPMQATTTVPLFSAALQPDRSPRITGGWVALAVATLLATPLAILIPEALLPAGTAFLAGTASLSALTVQQSRRRRMRQQVTLWADQLEVITTQSKGESVLRRFAPKTVRLIVVRDENEKTIAVRLRSGKEELELGAFLSPEDRSSFARAFGTALRKARQDA</sequence>
<dbReference type="EMBL" id="LAPV01000159">
    <property type="protein sequence ID" value="KKC31608.1"/>
    <property type="molecule type" value="Genomic_DNA"/>
</dbReference>
<evidence type="ECO:0000256" key="1">
    <source>
        <dbReference type="SAM" id="Phobius"/>
    </source>
</evidence>
<evidence type="ECO:0000313" key="5">
    <source>
        <dbReference type="Proteomes" id="UP000182258"/>
    </source>
</evidence>
<gene>
    <name evidence="3" type="ORF">SAMN04488059_101189</name>
    <name evidence="2" type="ORF">WH91_18000</name>
</gene>
<dbReference type="AlphaFoldDB" id="A0A0F5PSJ1"/>
<name>A0A0F5PSJ1_9HYPH</name>
<organism evidence="3 5">
    <name type="scientific">Devosia psychrophila</name>
    <dbReference type="NCBI Taxonomy" id="728005"/>
    <lineage>
        <taxon>Bacteria</taxon>
        <taxon>Pseudomonadati</taxon>
        <taxon>Pseudomonadota</taxon>
        <taxon>Alphaproteobacteria</taxon>
        <taxon>Hyphomicrobiales</taxon>
        <taxon>Devosiaceae</taxon>
        <taxon>Devosia</taxon>
    </lineage>
</organism>
<keyword evidence="4" id="KW-1185">Reference proteome</keyword>
<dbReference type="Proteomes" id="UP000033519">
    <property type="component" value="Unassembled WGS sequence"/>
</dbReference>
<dbReference type="InterPro" id="IPR019253">
    <property type="entry name" value="DUF2244_TM"/>
</dbReference>
<keyword evidence="1" id="KW-0812">Transmembrane</keyword>
<proteinExistence type="predicted"/>
<dbReference type="Proteomes" id="UP000182258">
    <property type="component" value="Unassembled WGS sequence"/>
</dbReference>
<keyword evidence="1" id="KW-1133">Transmembrane helix</keyword>
<evidence type="ECO:0000313" key="4">
    <source>
        <dbReference type="Proteomes" id="UP000033519"/>
    </source>
</evidence>
<dbReference type="EMBL" id="FOMB01000001">
    <property type="protein sequence ID" value="SFB95936.1"/>
    <property type="molecule type" value="Genomic_DNA"/>
</dbReference>
<accession>A0A0F5PSJ1</accession>
<reference evidence="3 5" key="2">
    <citation type="submission" date="2016-10" db="EMBL/GenBank/DDBJ databases">
        <authorList>
            <person name="de Groot N.N."/>
        </authorList>
    </citation>
    <scope>NUCLEOTIDE SEQUENCE [LARGE SCALE GENOMIC DNA]</scope>
    <source>
        <strain evidence="3 5">CGMCC 1.10210</strain>
    </source>
</reference>
<dbReference type="PATRIC" id="fig|728005.3.peg.1833"/>
<reference evidence="2 4" key="1">
    <citation type="submission" date="2015-03" db="EMBL/GenBank/DDBJ databases">
        <authorList>
            <person name="Lepp D."/>
            <person name="Hassan Y.I."/>
            <person name="Li X.-Z."/>
            <person name="Zhou T."/>
        </authorList>
    </citation>
    <scope>NUCLEOTIDE SEQUENCE [LARGE SCALE GENOMIC DNA]</scope>
    <source>
        <strain evidence="2 4">Cr7-05</strain>
    </source>
</reference>
<evidence type="ECO:0000313" key="2">
    <source>
        <dbReference type="EMBL" id="KKC31608.1"/>
    </source>
</evidence>
<feature type="transmembrane region" description="Helical" evidence="1">
    <location>
        <begin position="49"/>
        <end position="68"/>
    </location>
</feature>
<dbReference type="STRING" id="728005.SAMN04488059_101189"/>
<feature type="transmembrane region" description="Helical" evidence="1">
    <location>
        <begin position="24"/>
        <end position="43"/>
    </location>
</feature>
<evidence type="ECO:0000313" key="3">
    <source>
        <dbReference type="EMBL" id="SFB95936.1"/>
    </source>
</evidence>
<dbReference type="RefSeq" id="WP_074797183.1">
    <property type="nucleotide sequence ID" value="NZ_FOMB01000001.1"/>
</dbReference>
<protein>
    <submittedName>
        <fullName evidence="3">Uncharacterized membrane protein</fullName>
    </submittedName>
</protein>
<dbReference type="Pfam" id="PF10003">
    <property type="entry name" value="DUF2244"/>
    <property type="match status" value="1"/>
</dbReference>
<keyword evidence="1" id="KW-0472">Membrane</keyword>
<dbReference type="OrthoDB" id="9808190at2"/>